<evidence type="ECO:0000259" key="13">
    <source>
        <dbReference type="PROSITE" id="PS50050"/>
    </source>
</evidence>
<dbReference type="GO" id="GO:0036462">
    <property type="term" value="P:TRAIL-activated apoptotic signaling pathway"/>
    <property type="evidence" value="ECO:0007669"/>
    <property type="project" value="TreeGrafter"/>
</dbReference>
<feature type="disulfide bond" evidence="9">
    <location>
        <begin position="147"/>
        <end position="160"/>
    </location>
</feature>
<reference evidence="14" key="1">
    <citation type="submission" date="2025-08" db="UniProtKB">
        <authorList>
            <consortium name="Ensembl"/>
        </authorList>
    </citation>
    <scope>IDENTIFICATION</scope>
</reference>
<feature type="transmembrane region" description="Helical" evidence="11">
    <location>
        <begin position="180"/>
        <end position="202"/>
    </location>
</feature>
<keyword evidence="11" id="KW-1133">Transmembrane helix</keyword>
<evidence type="ECO:0000256" key="2">
    <source>
        <dbReference type="ARBA" id="ARBA00022703"/>
    </source>
</evidence>
<dbReference type="Pfam" id="PF00020">
    <property type="entry name" value="TNFR_c6"/>
    <property type="match status" value="2"/>
</dbReference>
<feature type="domain" description="Death" evidence="12">
    <location>
        <begin position="339"/>
        <end position="405"/>
    </location>
</feature>
<feature type="compositionally biased region" description="Basic and acidic residues" evidence="10">
    <location>
        <begin position="225"/>
        <end position="242"/>
    </location>
</feature>
<keyword evidence="4" id="KW-0677">Repeat</keyword>
<evidence type="ECO:0000256" key="4">
    <source>
        <dbReference type="ARBA" id="ARBA00022737"/>
    </source>
</evidence>
<dbReference type="PROSITE" id="PS50050">
    <property type="entry name" value="TNFR_NGFR_2"/>
    <property type="match status" value="2"/>
</dbReference>
<dbReference type="PROSITE" id="PS00652">
    <property type="entry name" value="TNFR_NGFR_1"/>
    <property type="match status" value="1"/>
</dbReference>
<dbReference type="STRING" id="43700.ENSMALP00000001913"/>
<name>A0A3Q3IDA2_MONAL</name>
<dbReference type="Gene3D" id="1.10.533.10">
    <property type="entry name" value="Death Domain, Fas"/>
    <property type="match status" value="1"/>
</dbReference>
<feature type="disulfide bond" evidence="9">
    <location>
        <begin position="129"/>
        <end position="144"/>
    </location>
</feature>
<feature type="disulfide bond" evidence="9">
    <location>
        <begin position="150"/>
        <end position="168"/>
    </location>
</feature>
<evidence type="ECO:0000256" key="3">
    <source>
        <dbReference type="ARBA" id="ARBA00022729"/>
    </source>
</evidence>
<evidence type="ECO:0000256" key="9">
    <source>
        <dbReference type="PROSITE-ProRule" id="PRU00206"/>
    </source>
</evidence>
<feature type="disulfide bond" evidence="9">
    <location>
        <begin position="106"/>
        <end position="119"/>
    </location>
</feature>
<dbReference type="Ensembl" id="ENSMALT00000001967.1">
    <property type="protein sequence ID" value="ENSMALP00000001913.1"/>
    <property type="gene ID" value="ENSMALG00000001401.1"/>
</dbReference>
<feature type="domain" description="TNFR-Cys" evidence="13">
    <location>
        <begin position="87"/>
        <end position="127"/>
    </location>
</feature>
<dbReference type="InterPro" id="IPR011029">
    <property type="entry name" value="DEATH-like_dom_sf"/>
</dbReference>
<dbReference type="PROSITE" id="PS50017">
    <property type="entry name" value="DEATH_DOMAIN"/>
    <property type="match status" value="1"/>
</dbReference>
<evidence type="ECO:0000256" key="10">
    <source>
        <dbReference type="SAM" id="MobiDB-lite"/>
    </source>
</evidence>
<evidence type="ECO:0000256" key="8">
    <source>
        <dbReference type="ARBA" id="ARBA00023180"/>
    </source>
</evidence>
<dbReference type="PANTHER" id="PTHR46330:SF6">
    <property type="entry name" value="HEMATOPOIETIC DEATH RECEPTOR-RELATED"/>
    <property type="match status" value="1"/>
</dbReference>
<protein>
    <submittedName>
        <fullName evidence="14">Uncharacterized protein</fullName>
    </submittedName>
</protein>
<dbReference type="PANTHER" id="PTHR46330">
    <property type="entry name" value="TUMOR NECROSIS FACTOR RECEPTOR SUPERFAMILY MEMBER 10B"/>
    <property type="match status" value="1"/>
</dbReference>
<dbReference type="Gene3D" id="2.10.50.10">
    <property type="entry name" value="Tumor Necrosis Factor Receptor, subunit A, domain 2"/>
    <property type="match status" value="3"/>
</dbReference>
<feature type="region of interest" description="Disordered" evidence="10">
    <location>
        <begin position="212"/>
        <end position="259"/>
    </location>
</feature>
<keyword evidence="8" id="KW-0325">Glycoprotein</keyword>
<keyword evidence="15" id="KW-1185">Reference proteome</keyword>
<dbReference type="SMART" id="SM00005">
    <property type="entry name" value="DEATH"/>
    <property type="match status" value="1"/>
</dbReference>
<feature type="disulfide bond" evidence="9">
    <location>
        <begin position="88"/>
        <end position="103"/>
    </location>
</feature>
<dbReference type="FunFam" id="2.10.50.10:FF:000004">
    <property type="entry name" value="Tumor necrosis factor receptor superfamily member 6"/>
    <property type="match status" value="1"/>
</dbReference>
<evidence type="ECO:0000259" key="12">
    <source>
        <dbReference type="PROSITE" id="PS50017"/>
    </source>
</evidence>
<keyword evidence="7" id="KW-0675">Receptor</keyword>
<evidence type="ECO:0000256" key="7">
    <source>
        <dbReference type="ARBA" id="ARBA00023170"/>
    </source>
</evidence>
<dbReference type="Proteomes" id="UP000261600">
    <property type="component" value="Unplaced"/>
</dbReference>
<dbReference type="Pfam" id="PF00531">
    <property type="entry name" value="Death"/>
    <property type="match status" value="1"/>
</dbReference>
<evidence type="ECO:0000256" key="6">
    <source>
        <dbReference type="ARBA" id="ARBA00023157"/>
    </source>
</evidence>
<keyword evidence="5 11" id="KW-0472">Membrane</keyword>
<proteinExistence type="predicted"/>
<keyword evidence="6 9" id="KW-1015">Disulfide bond</keyword>
<keyword evidence="11" id="KW-0812">Transmembrane</keyword>
<keyword evidence="2" id="KW-0053">Apoptosis</keyword>
<dbReference type="AlphaFoldDB" id="A0A3Q3IDA2"/>
<dbReference type="CDD" id="cd10580">
    <property type="entry name" value="TNFRSF10"/>
    <property type="match status" value="1"/>
</dbReference>
<dbReference type="InterPro" id="IPR001368">
    <property type="entry name" value="TNFR/NGFR_Cys_rich_reg"/>
</dbReference>
<dbReference type="InterPro" id="IPR034029">
    <property type="entry name" value="TNFRSF10A/B_death"/>
</dbReference>
<dbReference type="SMART" id="SM00208">
    <property type="entry name" value="TNFR"/>
    <property type="match status" value="3"/>
</dbReference>
<feature type="repeat" description="TNFR-Cys" evidence="9">
    <location>
        <begin position="128"/>
        <end position="168"/>
    </location>
</feature>
<evidence type="ECO:0000256" key="5">
    <source>
        <dbReference type="ARBA" id="ARBA00023136"/>
    </source>
</evidence>
<dbReference type="GO" id="GO:0004888">
    <property type="term" value="F:transmembrane signaling receptor activity"/>
    <property type="evidence" value="ECO:0007669"/>
    <property type="project" value="UniProtKB-ARBA"/>
</dbReference>
<dbReference type="InterPro" id="IPR000488">
    <property type="entry name" value="Death_dom"/>
</dbReference>
<evidence type="ECO:0000256" key="11">
    <source>
        <dbReference type="SAM" id="Phobius"/>
    </source>
</evidence>
<dbReference type="SUPFAM" id="SSF57586">
    <property type="entry name" value="TNF receptor-like"/>
    <property type="match status" value="2"/>
</dbReference>
<dbReference type="SUPFAM" id="SSF47986">
    <property type="entry name" value="DEATH domain"/>
    <property type="match status" value="1"/>
</dbReference>
<sequence length="415" mass="46571">MKPLDYLLFDMMTAVIPQVFFMLTLSLKPMGAFPRPGLDVGGRMLLHVSCGANYEYLHDNICCLNCPAGTRVKSPCTKAGQKGTCEECDYGTYTEHDNGLNQCFKCTKCRSDQEIARQCTSTQNTECQCKPGRFCAPEQACEVCKKCLRCGKDEQVVRNCTSTTDTECKKIQASSSSASGIIAVIVLVVIVAAVIIGAVFYWRMRRCRAAGSQSSQPDGMKAGHHHTDSCSTQERRNGENRRHSSSNWQLVRPKSSAGMEDEREVLCKSLNSSASNSQHSLTGLPSSAFPATLAQASPVVPRQPDRREYEQLPKLIPVSGEESLRKCFEYFEEMDVSYYKRFFRHLGLTDNMIKSKEHLQYEDRIHELLNIWVEKVGRDASLNDLLKALFDLNQRRTAEMARESAVRNGHYIPES</sequence>
<feature type="domain" description="TNFR-Cys" evidence="13">
    <location>
        <begin position="128"/>
        <end position="168"/>
    </location>
</feature>
<evidence type="ECO:0000313" key="15">
    <source>
        <dbReference type="Proteomes" id="UP000261600"/>
    </source>
</evidence>
<feature type="disulfide bond" evidence="9">
    <location>
        <begin position="109"/>
        <end position="127"/>
    </location>
</feature>
<accession>A0A3Q3IDA2</accession>
<evidence type="ECO:0000256" key="1">
    <source>
        <dbReference type="ARBA" id="ARBA00004370"/>
    </source>
</evidence>
<reference evidence="14" key="2">
    <citation type="submission" date="2025-09" db="UniProtKB">
        <authorList>
            <consortium name="Ensembl"/>
        </authorList>
    </citation>
    <scope>IDENTIFICATION</scope>
</reference>
<dbReference type="GO" id="GO:0005886">
    <property type="term" value="C:plasma membrane"/>
    <property type="evidence" value="ECO:0007669"/>
    <property type="project" value="TreeGrafter"/>
</dbReference>
<dbReference type="GO" id="GO:0043065">
    <property type="term" value="P:positive regulation of apoptotic process"/>
    <property type="evidence" value="ECO:0007669"/>
    <property type="project" value="TreeGrafter"/>
</dbReference>
<organism evidence="14 15">
    <name type="scientific">Monopterus albus</name>
    <name type="common">Swamp eel</name>
    <dbReference type="NCBI Taxonomy" id="43700"/>
    <lineage>
        <taxon>Eukaryota</taxon>
        <taxon>Metazoa</taxon>
        <taxon>Chordata</taxon>
        <taxon>Craniata</taxon>
        <taxon>Vertebrata</taxon>
        <taxon>Euteleostomi</taxon>
        <taxon>Actinopterygii</taxon>
        <taxon>Neopterygii</taxon>
        <taxon>Teleostei</taxon>
        <taxon>Neoteleostei</taxon>
        <taxon>Acanthomorphata</taxon>
        <taxon>Anabantaria</taxon>
        <taxon>Synbranchiformes</taxon>
        <taxon>Synbranchidae</taxon>
        <taxon>Monopterus</taxon>
    </lineage>
</organism>
<comment type="subcellular location">
    <subcellularLocation>
        <location evidence="1">Membrane</location>
    </subcellularLocation>
</comment>
<keyword evidence="3" id="KW-0732">Signal</keyword>
<dbReference type="CDD" id="cd08315">
    <property type="entry name" value="Death_TRAILR_DR4_DR5"/>
    <property type="match status" value="1"/>
</dbReference>
<dbReference type="InterPro" id="IPR034024">
    <property type="entry name" value="TNFRSF10_N"/>
</dbReference>
<dbReference type="InterPro" id="IPR052491">
    <property type="entry name" value="TNFRSF10"/>
</dbReference>
<dbReference type="GO" id="GO:0009986">
    <property type="term" value="C:cell surface"/>
    <property type="evidence" value="ECO:0007669"/>
    <property type="project" value="TreeGrafter"/>
</dbReference>
<feature type="repeat" description="TNFR-Cys" evidence="9">
    <location>
        <begin position="87"/>
        <end position="127"/>
    </location>
</feature>
<evidence type="ECO:0000313" key="14">
    <source>
        <dbReference type="Ensembl" id="ENSMALP00000001913.1"/>
    </source>
</evidence>